<dbReference type="RefSeq" id="WP_092808872.1">
    <property type="nucleotide sequence ID" value="NZ_FMVW01000001.1"/>
</dbReference>
<feature type="transmembrane region" description="Helical" evidence="4">
    <location>
        <begin position="12"/>
        <end position="31"/>
    </location>
</feature>
<dbReference type="InterPro" id="IPR020846">
    <property type="entry name" value="MFS_dom"/>
</dbReference>
<accession>A0A1G5M2L1</accession>
<dbReference type="Pfam" id="PF07690">
    <property type="entry name" value="MFS_1"/>
    <property type="match status" value="1"/>
</dbReference>
<protein>
    <submittedName>
        <fullName evidence="6">Predicted arabinose efflux permease, MFS family</fullName>
    </submittedName>
</protein>
<feature type="transmembrane region" description="Helical" evidence="4">
    <location>
        <begin position="359"/>
        <end position="381"/>
    </location>
</feature>
<dbReference type="PROSITE" id="PS50850">
    <property type="entry name" value="MFS"/>
    <property type="match status" value="1"/>
</dbReference>
<evidence type="ECO:0000313" key="7">
    <source>
        <dbReference type="Proteomes" id="UP000199347"/>
    </source>
</evidence>
<dbReference type="PANTHER" id="PTHR23521">
    <property type="entry name" value="TRANSPORTER MFS SUPERFAMILY"/>
    <property type="match status" value="1"/>
</dbReference>
<evidence type="ECO:0000259" key="5">
    <source>
        <dbReference type="PROSITE" id="PS50850"/>
    </source>
</evidence>
<dbReference type="InterPro" id="IPR011701">
    <property type="entry name" value="MFS"/>
</dbReference>
<dbReference type="PANTHER" id="PTHR23521:SF3">
    <property type="entry name" value="MFS TRANSPORTER"/>
    <property type="match status" value="1"/>
</dbReference>
<keyword evidence="7" id="KW-1185">Reference proteome</keyword>
<sequence>MSVGKASEAVLVLDRAAIAAVILGVTAFSVSQGLTYPLISLIMAHRGVTDSVIGLNAGVFSLGLAVSTLAIGPLTARLAGDKIIIVGLAGCSLCLLVFGITDSLVVWFLARFVLGICVNLVFMLSEAWLNAACPDHLRGRISGLYGAGMCAGFAAGPLAIPFFGSDSSFPFAILAVYLAIVAFATAILSRRARTRPQPSPPGALVKFVRSAPALVVMVFAFGFADIAAISVMPVYFVKTGHSEAFAAIAVTMVALPTALAQPLVGLLLDRLPRHGVAIACGLVAGATFLIIPFLQSEAAILAVFALMGAAEFALYTCALTLLGAHYTGGLLVAGSAVFGLSYAIGSAGGSTATASAMDIFSSAGAPITAGLVLFVLVALMLRLQAIR</sequence>
<keyword evidence="1 4" id="KW-0812">Transmembrane</keyword>
<feature type="transmembrane region" description="Helical" evidence="4">
    <location>
        <begin position="210"/>
        <end position="232"/>
    </location>
</feature>
<feature type="transmembrane region" description="Helical" evidence="4">
    <location>
        <begin position="106"/>
        <end position="129"/>
    </location>
</feature>
<dbReference type="AlphaFoldDB" id="A0A1G5M2L1"/>
<evidence type="ECO:0000256" key="3">
    <source>
        <dbReference type="ARBA" id="ARBA00023136"/>
    </source>
</evidence>
<keyword evidence="3 4" id="KW-0472">Membrane</keyword>
<feature type="domain" description="Major facilitator superfamily (MFS) profile" evidence="5">
    <location>
        <begin position="17"/>
        <end position="387"/>
    </location>
</feature>
<name>A0A1G5M2L1_AFIMA</name>
<feature type="transmembrane region" description="Helical" evidence="4">
    <location>
        <begin position="169"/>
        <end position="189"/>
    </location>
</feature>
<dbReference type="OrthoDB" id="9797524at2"/>
<reference evidence="6 7" key="1">
    <citation type="submission" date="2016-10" db="EMBL/GenBank/DDBJ databases">
        <authorList>
            <person name="de Groot N.N."/>
        </authorList>
    </citation>
    <scope>NUCLEOTIDE SEQUENCE [LARGE SCALE GENOMIC DNA]</scope>
    <source>
        <strain evidence="6 7">DSM 2698</strain>
    </source>
</reference>
<feature type="transmembrane region" description="Helical" evidence="4">
    <location>
        <begin position="83"/>
        <end position="100"/>
    </location>
</feature>
<dbReference type="InterPro" id="IPR047200">
    <property type="entry name" value="MFS_YcaD-like"/>
</dbReference>
<gene>
    <name evidence="6" type="ORF">SAMN03080610_00014</name>
</gene>
<dbReference type="GO" id="GO:0022857">
    <property type="term" value="F:transmembrane transporter activity"/>
    <property type="evidence" value="ECO:0007669"/>
    <property type="project" value="InterPro"/>
</dbReference>
<evidence type="ECO:0000256" key="4">
    <source>
        <dbReference type="SAM" id="Phobius"/>
    </source>
</evidence>
<proteinExistence type="predicted"/>
<evidence type="ECO:0000313" key="6">
    <source>
        <dbReference type="EMBL" id="SCZ19425.1"/>
    </source>
</evidence>
<feature type="transmembrane region" description="Helical" evidence="4">
    <location>
        <begin position="244"/>
        <end position="268"/>
    </location>
</feature>
<feature type="transmembrane region" description="Helical" evidence="4">
    <location>
        <begin position="141"/>
        <end position="163"/>
    </location>
</feature>
<dbReference type="GO" id="GO:0005886">
    <property type="term" value="C:plasma membrane"/>
    <property type="evidence" value="ECO:0007669"/>
    <property type="project" value="TreeGrafter"/>
</dbReference>
<feature type="transmembrane region" description="Helical" evidence="4">
    <location>
        <begin position="51"/>
        <end position="71"/>
    </location>
</feature>
<feature type="transmembrane region" description="Helical" evidence="4">
    <location>
        <begin position="329"/>
        <end position="347"/>
    </location>
</feature>
<keyword evidence="2 4" id="KW-1133">Transmembrane helix</keyword>
<dbReference type="CDD" id="cd17477">
    <property type="entry name" value="MFS_YcaD_like"/>
    <property type="match status" value="1"/>
</dbReference>
<dbReference type="InterPro" id="IPR036259">
    <property type="entry name" value="MFS_trans_sf"/>
</dbReference>
<dbReference type="SUPFAM" id="SSF103473">
    <property type="entry name" value="MFS general substrate transporter"/>
    <property type="match status" value="1"/>
</dbReference>
<dbReference type="EMBL" id="FMVW01000001">
    <property type="protein sequence ID" value="SCZ19425.1"/>
    <property type="molecule type" value="Genomic_DNA"/>
</dbReference>
<organism evidence="6 7">
    <name type="scientific">Afifella marina DSM 2698</name>
    <dbReference type="NCBI Taxonomy" id="1120955"/>
    <lineage>
        <taxon>Bacteria</taxon>
        <taxon>Pseudomonadati</taxon>
        <taxon>Pseudomonadota</taxon>
        <taxon>Alphaproteobacteria</taxon>
        <taxon>Hyphomicrobiales</taxon>
        <taxon>Afifellaceae</taxon>
        <taxon>Afifella</taxon>
    </lineage>
</organism>
<feature type="transmembrane region" description="Helical" evidence="4">
    <location>
        <begin position="275"/>
        <end position="294"/>
    </location>
</feature>
<evidence type="ECO:0000256" key="1">
    <source>
        <dbReference type="ARBA" id="ARBA00022692"/>
    </source>
</evidence>
<dbReference type="Proteomes" id="UP000199347">
    <property type="component" value="Unassembled WGS sequence"/>
</dbReference>
<dbReference type="Gene3D" id="1.20.1250.20">
    <property type="entry name" value="MFS general substrate transporter like domains"/>
    <property type="match status" value="1"/>
</dbReference>
<feature type="transmembrane region" description="Helical" evidence="4">
    <location>
        <begin position="300"/>
        <end position="322"/>
    </location>
</feature>
<dbReference type="STRING" id="1120955.SAMN03080610_00014"/>
<evidence type="ECO:0000256" key="2">
    <source>
        <dbReference type="ARBA" id="ARBA00022989"/>
    </source>
</evidence>